<accession>A0A8R1XXF1</accession>
<dbReference type="EnsemblMetazoa" id="OVOC230.1">
    <property type="protein sequence ID" value="OVOC230.1"/>
    <property type="gene ID" value="WBGene00237039"/>
</dbReference>
<name>A0A8R1XXF1_ONCVO</name>
<evidence type="ECO:0000313" key="1">
    <source>
        <dbReference type="EnsemblMetazoa" id="OVOC230.1"/>
    </source>
</evidence>
<dbReference type="Proteomes" id="UP000024404">
    <property type="component" value="Unassembled WGS sequence"/>
</dbReference>
<protein>
    <submittedName>
        <fullName evidence="1">Uncharacterized protein</fullName>
    </submittedName>
</protein>
<keyword evidence="2" id="KW-1185">Reference proteome</keyword>
<reference evidence="1" key="2">
    <citation type="submission" date="2022-06" db="UniProtKB">
        <authorList>
            <consortium name="EnsemblMetazoa"/>
        </authorList>
    </citation>
    <scope>IDENTIFICATION</scope>
</reference>
<dbReference type="AlphaFoldDB" id="A0A8R1XXF1"/>
<reference evidence="2" key="1">
    <citation type="submission" date="2013-10" db="EMBL/GenBank/DDBJ databases">
        <title>Genome sequencing of Onchocerca volvulus.</title>
        <authorList>
            <person name="Cotton J."/>
            <person name="Tsai J."/>
            <person name="Stanley E."/>
            <person name="Tracey A."/>
            <person name="Holroyd N."/>
            <person name="Lustigman S."/>
            <person name="Berriman M."/>
        </authorList>
    </citation>
    <scope>NUCLEOTIDE SEQUENCE</scope>
</reference>
<proteinExistence type="predicted"/>
<evidence type="ECO:0000313" key="2">
    <source>
        <dbReference type="Proteomes" id="UP000024404"/>
    </source>
</evidence>
<dbReference type="EMBL" id="CMVM020000020">
    <property type="status" value="NOT_ANNOTATED_CDS"/>
    <property type="molecule type" value="Genomic_DNA"/>
</dbReference>
<sequence length="63" mass="7554">MNDSDRLIANNNDILFMMKISAKMRMIKVNFFYSSIQLTYLDQKRNENMAKSNMDKQEKSRNK</sequence>
<organism evidence="1 2">
    <name type="scientific">Onchocerca volvulus</name>
    <dbReference type="NCBI Taxonomy" id="6282"/>
    <lineage>
        <taxon>Eukaryota</taxon>
        <taxon>Metazoa</taxon>
        <taxon>Ecdysozoa</taxon>
        <taxon>Nematoda</taxon>
        <taxon>Chromadorea</taxon>
        <taxon>Rhabditida</taxon>
        <taxon>Spirurina</taxon>
        <taxon>Spiruromorpha</taxon>
        <taxon>Filarioidea</taxon>
        <taxon>Onchocercidae</taxon>
        <taxon>Onchocerca</taxon>
    </lineage>
</organism>